<sequence length="208" mass="22864">MEAWKFQRAVKAQANLDVKKEQLCISKLISDINQYLASELSKLVDAPFYLFDTTKKVWANVASTIVPLTWDRYKAKEAEKNNPPATKVVSDPPAESGSRIIVFSDTNSTSDAPSAKAETELPPSQPSVTPTEDKALHLKIDSLISIVTELKASQSQDALVKEISELKKRVAEFEKKDFVLDMDDVVQQAIAAGLQEVDAKRATDAASI</sequence>
<reference evidence="2" key="1">
    <citation type="journal article" date="2022" name="Mol. Ecol. Resour.">
        <title>The genomes of chicory, endive, great burdock and yacon provide insights into Asteraceae palaeo-polyploidization history and plant inulin production.</title>
        <authorList>
            <person name="Fan W."/>
            <person name="Wang S."/>
            <person name="Wang H."/>
            <person name="Wang A."/>
            <person name="Jiang F."/>
            <person name="Liu H."/>
            <person name="Zhao H."/>
            <person name="Xu D."/>
            <person name="Zhang Y."/>
        </authorList>
    </citation>
    <scope>NUCLEOTIDE SEQUENCE [LARGE SCALE GENOMIC DNA]</scope>
    <source>
        <strain evidence="2">cv. Punajuju</strain>
    </source>
</reference>
<protein>
    <submittedName>
        <fullName evidence="1">Uncharacterized protein</fullName>
    </submittedName>
</protein>
<keyword evidence="2" id="KW-1185">Reference proteome</keyword>
<gene>
    <name evidence="1" type="ORF">L2E82_10058</name>
</gene>
<comment type="caution">
    <text evidence="1">The sequence shown here is derived from an EMBL/GenBank/DDBJ whole genome shotgun (WGS) entry which is preliminary data.</text>
</comment>
<organism evidence="1 2">
    <name type="scientific">Cichorium intybus</name>
    <name type="common">Chicory</name>
    <dbReference type="NCBI Taxonomy" id="13427"/>
    <lineage>
        <taxon>Eukaryota</taxon>
        <taxon>Viridiplantae</taxon>
        <taxon>Streptophyta</taxon>
        <taxon>Embryophyta</taxon>
        <taxon>Tracheophyta</taxon>
        <taxon>Spermatophyta</taxon>
        <taxon>Magnoliopsida</taxon>
        <taxon>eudicotyledons</taxon>
        <taxon>Gunneridae</taxon>
        <taxon>Pentapetalae</taxon>
        <taxon>asterids</taxon>
        <taxon>campanulids</taxon>
        <taxon>Asterales</taxon>
        <taxon>Asteraceae</taxon>
        <taxon>Cichorioideae</taxon>
        <taxon>Cichorieae</taxon>
        <taxon>Cichoriinae</taxon>
        <taxon>Cichorium</taxon>
    </lineage>
</organism>
<evidence type="ECO:0000313" key="2">
    <source>
        <dbReference type="Proteomes" id="UP001055811"/>
    </source>
</evidence>
<accession>A0ACB9G9I4</accession>
<evidence type="ECO:0000313" key="1">
    <source>
        <dbReference type="EMBL" id="KAI3780128.1"/>
    </source>
</evidence>
<dbReference type="EMBL" id="CM042010">
    <property type="protein sequence ID" value="KAI3780128.1"/>
    <property type="molecule type" value="Genomic_DNA"/>
</dbReference>
<dbReference type="Proteomes" id="UP001055811">
    <property type="component" value="Linkage Group LG02"/>
</dbReference>
<reference evidence="1 2" key="2">
    <citation type="journal article" date="2022" name="Mol. Ecol. Resour.">
        <title>The genomes of chicory, endive, great burdock and yacon provide insights into Asteraceae paleo-polyploidization history and plant inulin production.</title>
        <authorList>
            <person name="Fan W."/>
            <person name="Wang S."/>
            <person name="Wang H."/>
            <person name="Wang A."/>
            <person name="Jiang F."/>
            <person name="Liu H."/>
            <person name="Zhao H."/>
            <person name="Xu D."/>
            <person name="Zhang Y."/>
        </authorList>
    </citation>
    <scope>NUCLEOTIDE SEQUENCE [LARGE SCALE GENOMIC DNA]</scope>
    <source>
        <strain evidence="2">cv. Punajuju</strain>
        <tissue evidence="1">Leaves</tissue>
    </source>
</reference>
<name>A0ACB9G9I4_CICIN</name>
<proteinExistence type="predicted"/>